<gene>
    <name evidence="1" type="ORF">MLD38_015041</name>
</gene>
<reference evidence="2" key="1">
    <citation type="journal article" date="2023" name="Front. Plant Sci.">
        <title>Chromosomal-level genome assembly of Melastoma candidum provides insights into trichome evolution.</title>
        <authorList>
            <person name="Zhong Y."/>
            <person name="Wu W."/>
            <person name="Sun C."/>
            <person name="Zou P."/>
            <person name="Liu Y."/>
            <person name="Dai S."/>
            <person name="Zhou R."/>
        </authorList>
    </citation>
    <scope>NUCLEOTIDE SEQUENCE [LARGE SCALE GENOMIC DNA]</scope>
</reference>
<protein>
    <submittedName>
        <fullName evidence="1">Uncharacterized protein</fullName>
    </submittedName>
</protein>
<organism evidence="1 2">
    <name type="scientific">Melastoma candidum</name>
    <dbReference type="NCBI Taxonomy" id="119954"/>
    <lineage>
        <taxon>Eukaryota</taxon>
        <taxon>Viridiplantae</taxon>
        <taxon>Streptophyta</taxon>
        <taxon>Embryophyta</taxon>
        <taxon>Tracheophyta</taxon>
        <taxon>Spermatophyta</taxon>
        <taxon>Magnoliopsida</taxon>
        <taxon>eudicotyledons</taxon>
        <taxon>Gunneridae</taxon>
        <taxon>Pentapetalae</taxon>
        <taxon>rosids</taxon>
        <taxon>malvids</taxon>
        <taxon>Myrtales</taxon>
        <taxon>Melastomataceae</taxon>
        <taxon>Melastomatoideae</taxon>
        <taxon>Melastomateae</taxon>
        <taxon>Melastoma</taxon>
    </lineage>
</organism>
<evidence type="ECO:0000313" key="2">
    <source>
        <dbReference type="Proteomes" id="UP001057402"/>
    </source>
</evidence>
<dbReference type="EMBL" id="CM042883">
    <property type="protein sequence ID" value="KAI4377413.1"/>
    <property type="molecule type" value="Genomic_DNA"/>
</dbReference>
<sequence length="397" mass="43775">MDPCPYVRLVVESLSLKLPSSPVAVSASVPAHLCELRVNVSPVPFVETTAVPVTSLSTSLAAASFDLDPDTLVRLTGKPVSLDVSIYVRPVRRGCRDRKGKLLGGTSISLNFEGSKLKPVLFHKGWVSVRNVVGTQGESIMIHLVVRSEPDPRFIFQFGGKPELSPVVFQVQWGINQPVFSCQFSMEKNCRQSRTLLSETRSRGREWRRALPDERPRLGRERRGWMVMIYDLSGSPAAVASIITPFVPSPRSDRVTQSNPGVWLILRPAGPLVSNWKPWGRLEAWRERRRGSIDKLGYKFKLVTEDWRTDGIPIAETAINVMKGGLFRIDRGTMNKDPQSLIKGFVMGSTVHGEGKNGSPEVQIGARHMACAADAALFIALSAAINLSMAACRVFSE</sequence>
<accession>A0ACB9REQ1</accession>
<dbReference type="Proteomes" id="UP001057402">
    <property type="component" value="Chromosome 4"/>
</dbReference>
<evidence type="ECO:0000313" key="1">
    <source>
        <dbReference type="EMBL" id="KAI4377413.1"/>
    </source>
</evidence>
<proteinExistence type="predicted"/>
<keyword evidence="2" id="KW-1185">Reference proteome</keyword>
<comment type="caution">
    <text evidence="1">The sequence shown here is derived from an EMBL/GenBank/DDBJ whole genome shotgun (WGS) entry which is preliminary data.</text>
</comment>
<name>A0ACB9REQ1_9MYRT</name>